<organism evidence="2 3">
    <name type="scientific">Haladaptatus pallidirubidus</name>
    <dbReference type="NCBI Taxonomy" id="1008152"/>
    <lineage>
        <taxon>Archaea</taxon>
        <taxon>Methanobacteriati</taxon>
        <taxon>Methanobacteriota</taxon>
        <taxon>Stenosarchaea group</taxon>
        <taxon>Halobacteria</taxon>
        <taxon>Halobacteriales</taxon>
        <taxon>Haladaptataceae</taxon>
        <taxon>Haladaptatus</taxon>
    </lineage>
</organism>
<feature type="transmembrane region" description="Helical" evidence="1">
    <location>
        <begin position="43"/>
        <end position="67"/>
    </location>
</feature>
<accession>A0AAV3UNX3</accession>
<gene>
    <name evidence="2" type="ORF">GCM10025751_48560</name>
</gene>
<dbReference type="AlphaFoldDB" id="A0AAV3UNX3"/>
<sequence>MPQLFGGRLDHPYLAMTLFTGIILYIIGYVLGLGGFQWTAAYLGMYGSIPILMGIIGYLIIGGLSVAGRIQDHRYRRST</sequence>
<proteinExistence type="predicted"/>
<name>A0AAV3UNX3_9EURY</name>
<keyword evidence="1" id="KW-1133">Transmembrane helix</keyword>
<dbReference type="EMBL" id="BAABKX010000022">
    <property type="protein sequence ID" value="GAA5061933.1"/>
    <property type="molecule type" value="Genomic_DNA"/>
</dbReference>
<evidence type="ECO:0000256" key="1">
    <source>
        <dbReference type="SAM" id="Phobius"/>
    </source>
</evidence>
<protein>
    <submittedName>
        <fullName evidence="2">Uncharacterized protein</fullName>
    </submittedName>
</protein>
<comment type="caution">
    <text evidence="2">The sequence shown here is derived from an EMBL/GenBank/DDBJ whole genome shotgun (WGS) entry which is preliminary data.</text>
</comment>
<reference evidence="2 3" key="1">
    <citation type="journal article" date="2019" name="Int. J. Syst. Evol. Microbiol.">
        <title>The Global Catalogue of Microorganisms (GCM) 10K type strain sequencing project: providing services to taxonomists for standard genome sequencing and annotation.</title>
        <authorList>
            <consortium name="The Broad Institute Genomics Platform"/>
            <consortium name="The Broad Institute Genome Sequencing Center for Infectious Disease"/>
            <person name="Wu L."/>
            <person name="Ma J."/>
        </authorList>
    </citation>
    <scope>NUCLEOTIDE SEQUENCE [LARGE SCALE GENOMIC DNA]</scope>
    <source>
        <strain evidence="2 3">JCM 17504</strain>
    </source>
</reference>
<feature type="transmembrane region" description="Helical" evidence="1">
    <location>
        <begin position="12"/>
        <end position="31"/>
    </location>
</feature>
<keyword evidence="1" id="KW-0812">Transmembrane</keyword>
<evidence type="ECO:0000313" key="3">
    <source>
        <dbReference type="Proteomes" id="UP001501729"/>
    </source>
</evidence>
<keyword evidence="1" id="KW-0472">Membrane</keyword>
<dbReference type="Proteomes" id="UP001501729">
    <property type="component" value="Unassembled WGS sequence"/>
</dbReference>
<keyword evidence="3" id="KW-1185">Reference proteome</keyword>
<evidence type="ECO:0000313" key="2">
    <source>
        <dbReference type="EMBL" id="GAA5061933.1"/>
    </source>
</evidence>